<dbReference type="SUPFAM" id="SSF56935">
    <property type="entry name" value="Porins"/>
    <property type="match status" value="1"/>
</dbReference>
<reference evidence="10 11" key="1">
    <citation type="submission" date="2018-06" db="EMBL/GenBank/DDBJ databases">
        <authorList>
            <person name="Liu Z.-W."/>
        </authorList>
    </citation>
    <scope>NUCLEOTIDE SEQUENCE [LARGE SCALE GENOMIC DNA]</scope>
    <source>
        <strain evidence="10 11">2b14</strain>
    </source>
</reference>
<keyword evidence="5 7" id="KW-0472">Membrane</keyword>
<sequence>MKHTLLLFFLCCSTLANVMAQGRTISGKVTGSEDNSALVGVSVILKGTTTGITTGVDGDFQLNVPAEGGTLMFKYIGYQPLELPIGNQTVINARMVLDTKTLQEVVITGYGEQDRKTLTSAQTSVSAKAIENLPTAGTDQLLQGRASGVQVSSNSGTPGGGVSVRIRGTSSINGSSDPLYVVDGIPIQANNLSGVGVGGGTTSPIADINPADIESMEILKDASATAIYGARAANGVVLITTKRGGNRKAKINFGYYYGTQEAARLPDVVDGPTNELLQNEAATNNWIDSYGSITALNPKGEPFKLPYANPAAAINTDWSDAIFRTGIIQNYDIGVSGGNENIQYLVSANNFDQEGILKAIDFNRKTARINLDFFPVDKLKVGTSMLYANTKRNRLRNDDSIFGAVPGAFSIPTNLPYYNPDGSYTKFSIFENPLAAVEQGYHKMNTDRFLGSVYGEYEILQGLRLRSSFSIDFTNLRENLYDNSFLNNGVGTNGYGQSISATDNNWIQENVLSYQFGNESHDFNVLVGTTLQESVFDRTIATGTQFPSNDFKKVISAAVQNASAEATSWGIASLFTRINYDYKDRYVATVNVRRDASSRFSEDNRWGTFPSLALGWVVSEEPFFKGMESRVNSLKVRASYGLTGNQSGIANFQSLGTWSATSYADLPGISPFQLANPDLKWETTAQFNVGVDVGLFKDRLSITADYYTKNTTDLLLAVPLPKTSGFSSQVQNFGELQNKGVELGINVAAIQKEDFNWNINFNIAGNRNKMTKLAAPFNVYNRDIFRYEEGYPMYSFYFHEQTGVDPQTGAPIFADVNGDDTFDPNVDRKIVGDANPDFFGGLTNTINYKNFDLSFFFQYSYGNEQLNWNRFFGEHGGTRNFGFMGSQLDRWQKPGDNTMIPRMSQANYAANLRPSRFLEDGSYARLKNITLGYTLPSSIISKVGLSSVRVYLSGQNVLTFTDYSGLDPEITATASNALTQGIEFYSVPQPRVFMGGFNVTF</sequence>
<dbReference type="InterPro" id="IPR036942">
    <property type="entry name" value="Beta-barrel_TonB_sf"/>
</dbReference>
<dbReference type="OrthoDB" id="9768177at2"/>
<evidence type="ECO:0000313" key="11">
    <source>
        <dbReference type="Proteomes" id="UP000251692"/>
    </source>
</evidence>
<reference evidence="10 11" key="2">
    <citation type="submission" date="2018-07" db="EMBL/GenBank/DDBJ databases">
        <title>Pontibacter sp. 2b14 genomic sequence and assembly.</title>
        <authorList>
            <person name="Du Z.-J."/>
        </authorList>
    </citation>
    <scope>NUCLEOTIDE SEQUENCE [LARGE SCALE GENOMIC DNA]</scope>
    <source>
        <strain evidence="10 11">2b14</strain>
    </source>
</reference>
<dbReference type="NCBIfam" id="TIGR04056">
    <property type="entry name" value="OMP_RagA_SusC"/>
    <property type="match status" value="1"/>
</dbReference>
<dbReference type="AlphaFoldDB" id="A0A364RED7"/>
<evidence type="ECO:0000313" key="10">
    <source>
        <dbReference type="EMBL" id="RAU82536.1"/>
    </source>
</evidence>
<feature type="signal peptide" evidence="8">
    <location>
        <begin position="1"/>
        <end position="20"/>
    </location>
</feature>
<evidence type="ECO:0000259" key="9">
    <source>
        <dbReference type="Pfam" id="PF07715"/>
    </source>
</evidence>
<feature type="chain" id="PRO_5016603908" evidence="8">
    <location>
        <begin position="21"/>
        <end position="1001"/>
    </location>
</feature>
<feature type="domain" description="TonB-dependent receptor plug" evidence="9">
    <location>
        <begin position="116"/>
        <end position="236"/>
    </location>
</feature>
<evidence type="ECO:0000256" key="8">
    <source>
        <dbReference type="SAM" id="SignalP"/>
    </source>
</evidence>
<dbReference type="Gene3D" id="2.60.40.1120">
    <property type="entry name" value="Carboxypeptidase-like, regulatory domain"/>
    <property type="match status" value="1"/>
</dbReference>
<accession>A0A364RED7</accession>
<evidence type="ECO:0000256" key="2">
    <source>
        <dbReference type="ARBA" id="ARBA00022448"/>
    </source>
</evidence>
<dbReference type="SUPFAM" id="SSF49464">
    <property type="entry name" value="Carboxypeptidase regulatory domain-like"/>
    <property type="match status" value="1"/>
</dbReference>
<dbReference type="Gene3D" id="2.40.170.20">
    <property type="entry name" value="TonB-dependent receptor, beta-barrel domain"/>
    <property type="match status" value="1"/>
</dbReference>
<dbReference type="InterPro" id="IPR037066">
    <property type="entry name" value="Plug_dom_sf"/>
</dbReference>
<dbReference type="FunFam" id="2.170.130.10:FF:000008">
    <property type="entry name" value="SusC/RagA family TonB-linked outer membrane protein"/>
    <property type="match status" value="1"/>
</dbReference>
<evidence type="ECO:0000256" key="3">
    <source>
        <dbReference type="ARBA" id="ARBA00022452"/>
    </source>
</evidence>
<keyword evidence="10" id="KW-0675">Receptor</keyword>
<organism evidence="10 11">
    <name type="scientific">Pontibacter arcticus</name>
    <dbReference type="NCBI Taxonomy" id="2080288"/>
    <lineage>
        <taxon>Bacteria</taxon>
        <taxon>Pseudomonadati</taxon>
        <taxon>Bacteroidota</taxon>
        <taxon>Cytophagia</taxon>
        <taxon>Cytophagales</taxon>
        <taxon>Hymenobacteraceae</taxon>
        <taxon>Pontibacter</taxon>
    </lineage>
</organism>
<comment type="subcellular location">
    <subcellularLocation>
        <location evidence="1 7">Cell outer membrane</location>
        <topology evidence="1 7">Multi-pass membrane protein</topology>
    </subcellularLocation>
</comment>
<dbReference type="NCBIfam" id="TIGR04057">
    <property type="entry name" value="SusC_RagA_signa"/>
    <property type="match status" value="1"/>
</dbReference>
<evidence type="ECO:0000256" key="6">
    <source>
        <dbReference type="ARBA" id="ARBA00023237"/>
    </source>
</evidence>
<proteinExistence type="inferred from homology"/>
<dbReference type="InterPro" id="IPR023996">
    <property type="entry name" value="TonB-dep_OMP_SusC/RagA"/>
</dbReference>
<evidence type="ECO:0000256" key="7">
    <source>
        <dbReference type="PROSITE-ProRule" id="PRU01360"/>
    </source>
</evidence>
<keyword evidence="2 7" id="KW-0813">Transport</keyword>
<dbReference type="PROSITE" id="PS52016">
    <property type="entry name" value="TONB_DEPENDENT_REC_3"/>
    <property type="match status" value="1"/>
</dbReference>
<comment type="caution">
    <text evidence="10">The sequence shown here is derived from an EMBL/GenBank/DDBJ whole genome shotgun (WGS) entry which is preliminary data.</text>
</comment>
<dbReference type="InterPro" id="IPR012910">
    <property type="entry name" value="Plug_dom"/>
</dbReference>
<keyword evidence="8" id="KW-0732">Signal</keyword>
<evidence type="ECO:0000256" key="4">
    <source>
        <dbReference type="ARBA" id="ARBA00022692"/>
    </source>
</evidence>
<evidence type="ECO:0000256" key="1">
    <source>
        <dbReference type="ARBA" id="ARBA00004571"/>
    </source>
</evidence>
<protein>
    <submittedName>
        <fullName evidence="10">TonB-dependent receptor</fullName>
    </submittedName>
</protein>
<keyword evidence="4 7" id="KW-0812">Transmembrane</keyword>
<dbReference type="RefSeq" id="WP_112306129.1">
    <property type="nucleotide sequence ID" value="NZ_QMDV01000003.1"/>
</dbReference>
<dbReference type="Pfam" id="PF13715">
    <property type="entry name" value="CarbopepD_reg_2"/>
    <property type="match status" value="1"/>
</dbReference>
<dbReference type="Gene3D" id="2.170.130.10">
    <property type="entry name" value="TonB-dependent receptor, plug domain"/>
    <property type="match status" value="1"/>
</dbReference>
<dbReference type="InterPro" id="IPR023997">
    <property type="entry name" value="TonB-dep_OMP_SusC/RagA_CS"/>
</dbReference>
<dbReference type="Pfam" id="PF07715">
    <property type="entry name" value="Plug"/>
    <property type="match status" value="1"/>
</dbReference>
<keyword evidence="11" id="KW-1185">Reference proteome</keyword>
<name>A0A364RED7_9BACT</name>
<keyword evidence="3 7" id="KW-1134">Transmembrane beta strand</keyword>
<dbReference type="InterPro" id="IPR039426">
    <property type="entry name" value="TonB-dep_rcpt-like"/>
</dbReference>
<gene>
    <name evidence="10" type="ORF">DP923_12225</name>
</gene>
<comment type="similarity">
    <text evidence="7">Belongs to the TonB-dependent receptor family.</text>
</comment>
<evidence type="ECO:0000256" key="5">
    <source>
        <dbReference type="ARBA" id="ARBA00023136"/>
    </source>
</evidence>
<dbReference type="GO" id="GO:0009279">
    <property type="term" value="C:cell outer membrane"/>
    <property type="evidence" value="ECO:0007669"/>
    <property type="project" value="UniProtKB-SubCell"/>
</dbReference>
<dbReference type="EMBL" id="QMDV01000003">
    <property type="protein sequence ID" value="RAU82536.1"/>
    <property type="molecule type" value="Genomic_DNA"/>
</dbReference>
<dbReference type="InterPro" id="IPR008969">
    <property type="entry name" value="CarboxyPept-like_regulatory"/>
</dbReference>
<dbReference type="Proteomes" id="UP000251692">
    <property type="component" value="Unassembled WGS sequence"/>
</dbReference>
<keyword evidence="6 7" id="KW-0998">Cell outer membrane</keyword>